<evidence type="ECO:0000256" key="1">
    <source>
        <dbReference type="SAM" id="MobiDB-lite"/>
    </source>
</evidence>
<comment type="caution">
    <text evidence="2">The sequence shown here is derived from an EMBL/GenBank/DDBJ whole genome shotgun (WGS) entry which is preliminary data.</text>
</comment>
<feature type="region of interest" description="Disordered" evidence="1">
    <location>
        <begin position="88"/>
        <end position="108"/>
    </location>
</feature>
<keyword evidence="3" id="KW-1185">Reference proteome</keyword>
<accession>A0A8H6T9R2</accession>
<dbReference type="RefSeq" id="XP_037224645.1">
    <property type="nucleotide sequence ID" value="XM_037359550.1"/>
</dbReference>
<feature type="region of interest" description="Disordered" evidence="1">
    <location>
        <begin position="258"/>
        <end position="296"/>
    </location>
</feature>
<dbReference type="Proteomes" id="UP000636479">
    <property type="component" value="Unassembled WGS sequence"/>
</dbReference>
<organism evidence="2 3">
    <name type="scientific">Mycena indigotica</name>
    <dbReference type="NCBI Taxonomy" id="2126181"/>
    <lineage>
        <taxon>Eukaryota</taxon>
        <taxon>Fungi</taxon>
        <taxon>Dikarya</taxon>
        <taxon>Basidiomycota</taxon>
        <taxon>Agaricomycotina</taxon>
        <taxon>Agaricomycetes</taxon>
        <taxon>Agaricomycetidae</taxon>
        <taxon>Agaricales</taxon>
        <taxon>Marasmiineae</taxon>
        <taxon>Mycenaceae</taxon>
        <taxon>Mycena</taxon>
    </lineage>
</organism>
<name>A0A8H6T9R2_9AGAR</name>
<feature type="region of interest" description="Disordered" evidence="1">
    <location>
        <begin position="20"/>
        <end position="44"/>
    </location>
</feature>
<protein>
    <submittedName>
        <fullName evidence="2">Uncharacterized protein</fullName>
    </submittedName>
</protein>
<proteinExistence type="predicted"/>
<gene>
    <name evidence="2" type="ORF">MIND_00267600</name>
</gene>
<evidence type="ECO:0000313" key="2">
    <source>
        <dbReference type="EMBL" id="KAF7312537.1"/>
    </source>
</evidence>
<evidence type="ECO:0000313" key="3">
    <source>
        <dbReference type="Proteomes" id="UP000636479"/>
    </source>
</evidence>
<sequence length="1040" mass="117891">MLGCTEDCTTFLESTLSSAQYYSPKTPTDPYMTAPTSPSAKNPLNLEARHENSIGRDEEIRVPPSPLNTTEDHHIVHLLVVIDEFPHSTQPESTRSGEPAPLTVSDDVNPQIMNPRRFFFAYVRGQTLPPDCSLVKSQDIIALATDWGTKDDEAVVTPEVLYQLVAANHRLNCRGICVALLDSSKTMYSAMLYSPRRLDDASMISRGLDGSRLLSRTSNEISLWDPIFLEPQLLDRTKDGENIVHLLIDLPPPAVQPLKRPAEHQYQSTTSVGERTAKRRRSKSVEGVEDGMAGERCSSVQAHHKEFMAKGDASLLDTVFNDLTSAAQDLRAAAFNEFDGSTRAYIDHPACAEVASYVVSAITVVSDPSIGDETAWNADFGYSNTKRPETMFTLLLDIDEVGRLGSGYPLNVMASFWLAYKLQTGEQYEITANMAAEFLDSILTTMDKNGHTLFFAVILHPAAFQGRAHVFELGERRYHDLAQVLERHQKHVVLSVAPFPAANFLAYEGVFAHRPTNLLYHPKIMRHWGFDQNQVNILLKEYAQGATAEIQRKARETLEQRCRVTYGVDDTTSTRTRPSFYPYGRVIEVLQALETGLEPTIQQTLADLKCFPTINKWQWDSVSVIAHAAERDDRALLATLLYHNNEVLPNNKFTSLPFLAFDANAGQIVKSCLFFLPSDPVPIIPPLLLFRFMRAMGIIDLFFSESSRKVVIRFVNTHMQQEARNSVVFKYDRDGYMHSIHDIENGAKQGVTVASWVKACLQRHLATLDITEIVEFYERSIQQTVMKDIVGYDPKVAPPGFVAPIQEVRFWYSSDPPEHVEPWRIDGLSFPDTRFISFSHERASYTLHLFEFKIARLRQLYEGTYGIEVFKGKKDTEINQILKEFDTFLLNNETHIVKWVNDTLQYARSLAGKRLRDKIKEMDHTEWDGKSNVKPGQQLKFSDLHIHYRVEEKSNARFRRSVESLIYRLAEQCWEYPRAMSKGTNGSKDRLERRDVETGQKGHEIRAIAVFSLGSVVITRGFNPVQTEYTFHSVAPVFPE</sequence>
<dbReference type="OrthoDB" id="3128051at2759"/>
<dbReference type="GeneID" id="59342066"/>
<reference evidence="2" key="1">
    <citation type="submission" date="2020-05" db="EMBL/GenBank/DDBJ databases">
        <title>Mycena genomes resolve the evolution of fungal bioluminescence.</title>
        <authorList>
            <person name="Tsai I.J."/>
        </authorList>
    </citation>
    <scope>NUCLEOTIDE SEQUENCE</scope>
    <source>
        <strain evidence="2">171206Taipei</strain>
    </source>
</reference>
<dbReference type="EMBL" id="JACAZF010000002">
    <property type="protein sequence ID" value="KAF7312537.1"/>
    <property type="molecule type" value="Genomic_DNA"/>
</dbReference>
<dbReference type="AlphaFoldDB" id="A0A8H6T9R2"/>